<dbReference type="CDD" id="cd18787">
    <property type="entry name" value="SF2_C_DEAD"/>
    <property type="match status" value="1"/>
</dbReference>
<dbReference type="InterPro" id="IPR014014">
    <property type="entry name" value="RNA_helicase_DEAD_Q_motif"/>
</dbReference>
<dbReference type="CDD" id="cd00268">
    <property type="entry name" value="DEADc"/>
    <property type="match status" value="1"/>
</dbReference>
<dbReference type="SMART" id="SM00487">
    <property type="entry name" value="DEXDc"/>
    <property type="match status" value="1"/>
</dbReference>
<feature type="compositionally biased region" description="Low complexity" evidence="7">
    <location>
        <begin position="434"/>
        <end position="445"/>
    </location>
</feature>
<evidence type="ECO:0000259" key="10">
    <source>
        <dbReference type="PROSITE" id="PS51195"/>
    </source>
</evidence>
<keyword evidence="4" id="KW-0067">ATP-binding</keyword>
<dbReference type="Gene3D" id="3.40.50.300">
    <property type="entry name" value="P-loop containing nucleotide triphosphate hydrolases"/>
    <property type="match status" value="2"/>
</dbReference>
<gene>
    <name evidence="11" type="ORF">GCM10009710_28580</name>
</gene>
<evidence type="ECO:0000256" key="6">
    <source>
        <dbReference type="PROSITE-ProRule" id="PRU00552"/>
    </source>
</evidence>
<keyword evidence="12" id="KW-1185">Reference proteome</keyword>
<dbReference type="GO" id="GO:0004386">
    <property type="term" value="F:helicase activity"/>
    <property type="evidence" value="ECO:0007669"/>
    <property type="project" value="UniProtKB-KW"/>
</dbReference>
<accession>A0ABP4W427</accession>
<evidence type="ECO:0000313" key="12">
    <source>
        <dbReference type="Proteomes" id="UP001501057"/>
    </source>
</evidence>
<feature type="short sequence motif" description="Q motif" evidence="6">
    <location>
        <begin position="31"/>
        <end position="59"/>
    </location>
</feature>
<evidence type="ECO:0000259" key="9">
    <source>
        <dbReference type="PROSITE" id="PS51194"/>
    </source>
</evidence>
<feature type="domain" description="Helicase C-terminal" evidence="9">
    <location>
        <begin position="262"/>
        <end position="411"/>
    </location>
</feature>
<protein>
    <submittedName>
        <fullName evidence="11">DEAD/DEAH box helicase</fullName>
    </submittedName>
</protein>
<organism evidence="11 12">
    <name type="scientific">Aeromicrobium alkaliterrae</name>
    <dbReference type="NCBI Taxonomy" id="302168"/>
    <lineage>
        <taxon>Bacteria</taxon>
        <taxon>Bacillati</taxon>
        <taxon>Actinomycetota</taxon>
        <taxon>Actinomycetes</taxon>
        <taxon>Propionibacteriales</taxon>
        <taxon>Nocardioidaceae</taxon>
        <taxon>Aeromicrobium</taxon>
    </lineage>
</organism>
<feature type="region of interest" description="Disordered" evidence="7">
    <location>
        <begin position="388"/>
        <end position="490"/>
    </location>
</feature>
<dbReference type="Pfam" id="PF00270">
    <property type="entry name" value="DEAD"/>
    <property type="match status" value="1"/>
</dbReference>
<name>A0ABP4W427_9ACTN</name>
<feature type="compositionally biased region" description="Gly residues" evidence="7">
    <location>
        <begin position="453"/>
        <end position="463"/>
    </location>
</feature>
<evidence type="ECO:0000256" key="1">
    <source>
        <dbReference type="ARBA" id="ARBA00022741"/>
    </source>
</evidence>
<evidence type="ECO:0000259" key="8">
    <source>
        <dbReference type="PROSITE" id="PS51192"/>
    </source>
</evidence>
<evidence type="ECO:0000256" key="3">
    <source>
        <dbReference type="ARBA" id="ARBA00022806"/>
    </source>
</evidence>
<comment type="caution">
    <text evidence="11">The sequence shown here is derived from an EMBL/GenBank/DDBJ whole genome shotgun (WGS) entry which is preliminary data.</text>
</comment>
<keyword evidence="3 11" id="KW-0347">Helicase</keyword>
<comment type="similarity">
    <text evidence="5">Belongs to the DEAD box helicase family.</text>
</comment>
<dbReference type="SUPFAM" id="SSF52540">
    <property type="entry name" value="P-loop containing nucleoside triphosphate hydrolases"/>
    <property type="match status" value="1"/>
</dbReference>
<dbReference type="SMART" id="SM00490">
    <property type="entry name" value="HELICc"/>
    <property type="match status" value="1"/>
</dbReference>
<dbReference type="InterPro" id="IPR014001">
    <property type="entry name" value="Helicase_ATP-bd"/>
</dbReference>
<dbReference type="InterPro" id="IPR044742">
    <property type="entry name" value="DEAD/DEAH_RhlB"/>
</dbReference>
<feature type="region of interest" description="Disordered" evidence="7">
    <location>
        <begin position="1"/>
        <end position="34"/>
    </location>
</feature>
<keyword evidence="1" id="KW-0547">Nucleotide-binding</keyword>
<proteinExistence type="inferred from homology"/>
<dbReference type="Pfam" id="PF00271">
    <property type="entry name" value="Helicase_C"/>
    <property type="match status" value="1"/>
</dbReference>
<dbReference type="InterPro" id="IPR050079">
    <property type="entry name" value="DEAD_box_RNA_helicase"/>
</dbReference>
<evidence type="ECO:0000313" key="11">
    <source>
        <dbReference type="EMBL" id="GAA1746795.1"/>
    </source>
</evidence>
<dbReference type="EMBL" id="BAAAME010000005">
    <property type="protein sequence ID" value="GAA1746795.1"/>
    <property type="molecule type" value="Genomic_DNA"/>
</dbReference>
<feature type="domain" description="DEAD-box RNA helicase Q" evidence="10">
    <location>
        <begin position="31"/>
        <end position="59"/>
    </location>
</feature>
<dbReference type="InterPro" id="IPR027417">
    <property type="entry name" value="P-loop_NTPase"/>
</dbReference>
<dbReference type="PANTHER" id="PTHR47959">
    <property type="entry name" value="ATP-DEPENDENT RNA HELICASE RHLE-RELATED"/>
    <property type="match status" value="1"/>
</dbReference>
<dbReference type="Proteomes" id="UP001501057">
    <property type="component" value="Unassembled WGS sequence"/>
</dbReference>
<evidence type="ECO:0000256" key="2">
    <source>
        <dbReference type="ARBA" id="ARBA00022801"/>
    </source>
</evidence>
<dbReference type="PROSITE" id="PS51195">
    <property type="entry name" value="Q_MOTIF"/>
    <property type="match status" value="1"/>
</dbReference>
<evidence type="ECO:0000256" key="4">
    <source>
        <dbReference type="ARBA" id="ARBA00022840"/>
    </source>
</evidence>
<feature type="compositionally biased region" description="Low complexity" evidence="7">
    <location>
        <begin position="481"/>
        <end position="490"/>
    </location>
</feature>
<feature type="compositionally biased region" description="Gly residues" evidence="7">
    <location>
        <begin position="420"/>
        <end position="433"/>
    </location>
</feature>
<evidence type="ECO:0000256" key="7">
    <source>
        <dbReference type="SAM" id="MobiDB-lite"/>
    </source>
</evidence>
<dbReference type="PROSITE" id="PS51192">
    <property type="entry name" value="HELICASE_ATP_BIND_1"/>
    <property type="match status" value="1"/>
</dbReference>
<dbReference type="PROSITE" id="PS51194">
    <property type="entry name" value="HELICASE_CTER"/>
    <property type="match status" value="1"/>
</dbReference>
<dbReference type="InterPro" id="IPR011545">
    <property type="entry name" value="DEAD/DEAH_box_helicase_dom"/>
</dbReference>
<evidence type="ECO:0000256" key="5">
    <source>
        <dbReference type="ARBA" id="ARBA00038437"/>
    </source>
</evidence>
<dbReference type="InterPro" id="IPR001650">
    <property type="entry name" value="Helicase_C-like"/>
</dbReference>
<feature type="compositionally biased region" description="Gly residues" evidence="7">
    <location>
        <begin position="471"/>
        <end position="480"/>
    </location>
</feature>
<feature type="compositionally biased region" description="Low complexity" evidence="7">
    <location>
        <begin position="17"/>
        <end position="31"/>
    </location>
</feature>
<dbReference type="PANTHER" id="PTHR47959:SF13">
    <property type="entry name" value="ATP-DEPENDENT RNA HELICASE RHLE"/>
    <property type="match status" value="1"/>
</dbReference>
<sequence>MPDLSESLVNSTPAGVAPATSTRSTTPAESTGFSDLGLPKPLVKALAREGIVEPTPIQAAVLPAALAGYNVLGRARTGSGKTLSFGIPVLDTLAGGQRRPKAPRGLILVPTRELASQIERDLAPMATALNLRTMTILGGMPISRQAQRLREGVDLVVATPGRLTDLIARGAANLDQLEIIVLDEADHLCDLGFYKPVDALLTGTPRSAQRLLLSATLDGDVDKLVKRHLPEHVLHDVAAPLVEEGEMTHHLVVTDRTEKMQVVRDLLLNTPRTIVFARTRRGAARVARQLTQGGIEAVDLHGDLDQRKRDRNLARFSSGDAQVIVATDIAARGIHVDDVPLVLHFDAPAEHKAYTHRSGRTARAGESGTVVTMTTPEDQRDVVQLQRKAGVSARQHRRQDLASPLTVESLATTGRPGDAPGVGTGQGGSGGGRAAAAAGNRSNHGAGRRRGGRGGSGGQGQGGQRPRSQGQGQGGRGQGRPAGNRGATSR</sequence>
<reference evidence="12" key="1">
    <citation type="journal article" date="2019" name="Int. J. Syst. Evol. Microbiol.">
        <title>The Global Catalogue of Microorganisms (GCM) 10K type strain sequencing project: providing services to taxonomists for standard genome sequencing and annotation.</title>
        <authorList>
            <consortium name="The Broad Institute Genomics Platform"/>
            <consortium name="The Broad Institute Genome Sequencing Center for Infectious Disease"/>
            <person name="Wu L."/>
            <person name="Ma J."/>
        </authorList>
    </citation>
    <scope>NUCLEOTIDE SEQUENCE [LARGE SCALE GENOMIC DNA]</scope>
    <source>
        <strain evidence="12">JCM 13518</strain>
    </source>
</reference>
<feature type="domain" description="Helicase ATP-binding" evidence="8">
    <location>
        <begin position="62"/>
        <end position="235"/>
    </location>
</feature>
<keyword evidence="2" id="KW-0378">Hydrolase</keyword>